<dbReference type="AlphaFoldDB" id="A0AAD9KU08"/>
<name>A0AAD9KU08_RIDPI</name>
<proteinExistence type="predicted"/>
<protein>
    <recommendedName>
        <fullName evidence="2">SWIM-type domain-containing protein</fullName>
    </recommendedName>
</protein>
<keyword evidence="1" id="KW-0862">Zinc</keyword>
<sequence>MRIHDNPLEPWLIVSDDGSVQSAPCTCMAGLSEGCSHIAAVLFATARKKRLENHKRGICDGCTCVLAVSNTCKVCVTVPTDPRNGLHFRITETQNTGSKDLAKHATPTYNSTHTNC</sequence>
<dbReference type="EMBL" id="JAODUO010000599">
    <property type="protein sequence ID" value="KAK2177411.1"/>
    <property type="molecule type" value="Genomic_DNA"/>
</dbReference>
<reference evidence="3" key="1">
    <citation type="journal article" date="2023" name="Mol. Biol. Evol.">
        <title>Third-Generation Sequencing Reveals the Adaptive Role of the Epigenome in Three Deep-Sea Polychaetes.</title>
        <authorList>
            <person name="Perez M."/>
            <person name="Aroh O."/>
            <person name="Sun Y."/>
            <person name="Lan Y."/>
            <person name="Juniper S.K."/>
            <person name="Young C.R."/>
            <person name="Angers B."/>
            <person name="Qian P.Y."/>
        </authorList>
    </citation>
    <scope>NUCLEOTIDE SEQUENCE</scope>
    <source>
        <strain evidence="3">R07B-5</strain>
    </source>
</reference>
<evidence type="ECO:0000313" key="3">
    <source>
        <dbReference type="EMBL" id="KAK2177411.1"/>
    </source>
</evidence>
<comment type="caution">
    <text evidence="3">The sequence shown here is derived from an EMBL/GenBank/DDBJ whole genome shotgun (WGS) entry which is preliminary data.</text>
</comment>
<keyword evidence="4" id="KW-1185">Reference proteome</keyword>
<accession>A0AAD9KU08</accession>
<organism evidence="3 4">
    <name type="scientific">Ridgeia piscesae</name>
    <name type="common">Tubeworm</name>
    <dbReference type="NCBI Taxonomy" id="27915"/>
    <lineage>
        <taxon>Eukaryota</taxon>
        <taxon>Metazoa</taxon>
        <taxon>Spiralia</taxon>
        <taxon>Lophotrochozoa</taxon>
        <taxon>Annelida</taxon>
        <taxon>Polychaeta</taxon>
        <taxon>Sedentaria</taxon>
        <taxon>Canalipalpata</taxon>
        <taxon>Sabellida</taxon>
        <taxon>Siboglinidae</taxon>
        <taxon>Ridgeia</taxon>
    </lineage>
</organism>
<gene>
    <name evidence="3" type="ORF">NP493_600g04041</name>
</gene>
<dbReference type="PANTHER" id="PTHR47526">
    <property type="entry name" value="ATP-DEPENDENT DNA HELICASE"/>
    <property type="match status" value="1"/>
</dbReference>
<keyword evidence="1" id="KW-0479">Metal-binding</keyword>
<feature type="domain" description="SWIM-type" evidence="2">
    <location>
        <begin position="10"/>
        <end position="46"/>
    </location>
</feature>
<evidence type="ECO:0000259" key="2">
    <source>
        <dbReference type="PROSITE" id="PS50966"/>
    </source>
</evidence>
<dbReference type="InterPro" id="IPR007527">
    <property type="entry name" value="Znf_SWIM"/>
</dbReference>
<dbReference type="PROSITE" id="PS50966">
    <property type="entry name" value="ZF_SWIM"/>
    <property type="match status" value="1"/>
</dbReference>
<dbReference type="GO" id="GO:0008270">
    <property type="term" value="F:zinc ion binding"/>
    <property type="evidence" value="ECO:0007669"/>
    <property type="project" value="UniProtKB-KW"/>
</dbReference>
<keyword evidence="1" id="KW-0863">Zinc-finger</keyword>
<evidence type="ECO:0000256" key="1">
    <source>
        <dbReference type="PROSITE-ProRule" id="PRU00325"/>
    </source>
</evidence>
<dbReference type="Proteomes" id="UP001209878">
    <property type="component" value="Unassembled WGS sequence"/>
</dbReference>
<evidence type="ECO:0000313" key="4">
    <source>
        <dbReference type="Proteomes" id="UP001209878"/>
    </source>
</evidence>